<accession>A0AAV5UDM0</accession>
<keyword evidence="2" id="KW-1185">Reference proteome</keyword>
<feature type="non-terminal residue" evidence="1">
    <location>
        <position position="146"/>
    </location>
</feature>
<dbReference type="AlphaFoldDB" id="A0AAV5UDM0"/>
<dbReference type="Proteomes" id="UP001432027">
    <property type="component" value="Unassembled WGS sequence"/>
</dbReference>
<reference evidence="1" key="1">
    <citation type="submission" date="2023-10" db="EMBL/GenBank/DDBJ databases">
        <title>Genome assembly of Pristionchus species.</title>
        <authorList>
            <person name="Yoshida K."/>
            <person name="Sommer R.J."/>
        </authorList>
    </citation>
    <scope>NUCLEOTIDE SEQUENCE</scope>
    <source>
        <strain evidence="1">RS0144</strain>
    </source>
</reference>
<gene>
    <name evidence="1" type="ORF">PENTCL1PPCAC_26826</name>
</gene>
<evidence type="ECO:0000313" key="2">
    <source>
        <dbReference type="Proteomes" id="UP001432027"/>
    </source>
</evidence>
<comment type="caution">
    <text evidence="1">The sequence shown here is derived from an EMBL/GenBank/DDBJ whole genome shotgun (WGS) entry which is preliminary data.</text>
</comment>
<proteinExistence type="predicted"/>
<sequence length="146" mass="16310">MSRPTVGDLELIVQQSRKLKPLTEEYNALQEQIDCVSSLPSTTQTASLPGWREGLLGKLRVKQNDAYNERESTLSSLNTILDRLTATTSVKDLSHTSTVDYDIFIGYFYKIVNSTRVTPSFIPDLLPATVSTSLDRLKTDLQIKVS</sequence>
<protein>
    <submittedName>
        <fullName evidence="1">Uncharacterized protein</fullName>
    </submittedName>
</protein>
<evidence type="ECO:0000313" key="1">
    <source>
        <dbReference type="EMBL" id="GMT04652.1"/>
    </source>
</evidence>
<dbReference type="EMBL" id="BTSX01000006">
    <property type="protein sequence ID" value="GMT04652.1"/>
    <property type="molecule type" value="Genomic_DNA"/>
</dbReference>
<organism evidence="1 2">
    <name type="scientific">Pristionchus entomophagus</name>
    <dbReference type="NCBI Taxonomy" id="358040"/>
    <lineage>
        <taxon>Eukaryota</taxon>
        <taxon>Metazoa</taxon>
        <taxon>Ecdysozoa</taxon>
        <taxon>Nematoda</taxon>
        <taxon>Chromadorea</taxon>
        <taxon>Rhabditida</taxon>
        <taxon>Rhabditina</taxon>
        <taxon>Diplogasteromorpha</taxon>
        <taxon>Diplogasteroidea</taxon>
        <taxon>Neodiplogasteridae</taxon>
        <taxon>Pristionchus</taxon>
    </lineage>
</organism>
<name>A0AAV5UDM0_9BILA</name>